<organism evidence="2 3">
    <name type="scientific">Lobosporangium transversale</name>
    <dbReference type="NCBI Taxonomy" id="64571"/>
    <lineage>
        <taxon>Eukaryota</taxon>
        <taxon>Fungi</taxon>
        <taxon>Fungi incertae sedis</taxon>
        <taxon>Mucoromycota</taxon>
        <taxon>Mortierellomycotina</taxon>
        <taxon>Mortierellomycetes</taxon>
        <taxon>Mortierellales</taxon>
        <taxon>Mortierellaceae</taxon>
        <taxon>Lobosporangium</taxon>
    </lineage>
</organism>
<feature type="signal peptide" evidence="1">
    <location>
        <begin position="1"/>
        <end position="28"/>
    </location>
</feature>
<dbReference type="InParanoid" id="A0A1Y2GB56"/>
<protein>
    <submittedName>
        <fullName evidence="2">Uncharacterized protein</fullName>
    </submittedName>
</protein>
<dbReference type="EMBL" id="MCFF01000047">
    <property type="protein sequence ID" value="ORZ06099.1"/>
    <property type="molecule type" value="Genomic_DNA"/>
</dbReference>
<accession>A0A1Y2GB56</accession>
<name>A0A1Y2GB56_9FUNG</name>
<sequence>MHYSTFFWAPTLFGPFLLFLTLTTFVSAQSDNCHSCILKAAPSLSSCSSLNPTQLATLEKVILGQKVFDSVELYKTTDGTGFNCLTQLMWDVVEYKGQLWRQCFDPTKACSWVEMMQWLEMIPRIAAVYGSPNPPAQVLKDGPA</sequence>
<proteinExistence type="predicted"/>
<evidence type="ECO:0000313" key="3">
    <source>
        <dbReference type="Proteomes" id="UP000193648"/>
    </source>
</evidence>
<dbReference type="OrthoDB" id="2338170at2759"/>
<dbReference type="Proteomes" id="UP000193648">
    <property type="component" value="Unassembled WGS sequence"/>
</dbReference>
<dbReference type="AlphaFoldDB" id="A0A1Y2GB56"/>
<evidence type="ECO:0000313" key="2">
    <source>
        <dbReference type="EMBL" id="ORZ06099.1"/>
    </source>
</evidence>
<keyword evidence="3" id="KW-1185">Reference proteome</keyword>
<keyword evidence="1" id="KW-0732">Signal</keyword>
<dbReference type="RefSeq" id="XP_021877368.1">
    <property type="nucleotide sequence ID" value="XM_022028111.1"/>
</dbReference>
<dbReference type="GeneID" id="33569954"/>
<comment type="caution">
    <text evidence="2">The sequence shown here is derived from an EMBL/GenBank/DDBJ whole genome shotgun (WGS) entry which is preliminary data.</text>
</comment>
<evidence type="ECO:0000256" key="1">
    <source>
        <dbReference type="SAM" id="SignalP"/>
    </source>
</evidence>
<reference evidence="2 3" key="1">
    <citation type="submission" date="2016-07" db="EMBL/GenBank/DDBJ databases">
        <title>Pervasive Adenine N6-methylation of Active Genes in Fungi.</title>
        <authorList>
            <consortium name="DOE Joint Genome Institute"/>
            <person name="Mondo S.J."/>
            <person name="Dannebaum R.O."/>
            <person name="Kuo R.C."/>
            <person name="Labutti K."/>
            <person name="Haridas S."/>
            <person name="Kuo A."/>
            <person name="Salamov A."/>
            <person name="Ahrendt S.R."/>
            <person name="Lipzen A."/>
            <person name="Sullivan W."/>
            <person name="Andreopoulos W.B."/>
            <person name="Clum A."/>
            <person name="Lindquist E."/>
            <person name="Daum C."/>
            <person name="Ramamoorthy G.K."/>
            <person name="Gryganskyi A."/>
            <person name="Culley D."/>
            <person name="Magnuson J.K."/>
            <person name="James T.Y."/>
            <person name="O'Malley M.A."/>
            <person name="Stajich J.E."/>
            <person name="Spatafora J.W."/>
            <person name="Visel A."/>
            <person name="Grigoriev I.V."/>
        </authorList>
    </citation>
    <scope>NUCLEOTIDE SEQUENCE [LARGE SCALE GENOMIC DNA]</scope>
    <source>
        <strain evidence="2 3">NRRL 3116</strain>
    </source>
</reference>
<feature type="chain" id="PRO_5012372748" evidence="1">
    <location>
        <begin position="29"/>
        <end position="144"/>
    </location>
</feature>
<gene>
    <name evidence="2" type="ORF">BCR41DRAFT_389315</name>
</gene>